<reference evidence="3" key="2">
    <citation type="submission" date="2025-08" db="UniProtKB">
        <authorList>
            <consortium name="RefSeq"/>
        </authorList>
    </citation>
    <scope>IDENTIFICATION</scope>
    <source>
        <tissue evidence="3">Whole plant</tissue>
    </source>
</reference>
<feature type="compositionally biased region" description="Polar residues" evidence="1">
    <location>
        <begin position="142"/>
        <end position="155"/>
    </location>
</feature>
<evidence type="ECO:0000313" key="2">
    <source>
        <dbReference type="Proteomes" id="UP000515211"/>
    </source>
</evidence>
<sequence length="155" mass="18001">MERNLRDSKCFTVTLFDRHQSEYTNAETMPTGTFSLGTYRVFLQDRTCNCGYFQSRLDWSIYVDEVYTMQKVFRVYQIGFMPPILEGLWPPYDGPTVILDPSSRHYRDGRLRSTRIRNNMDEADLNRSKRCEPCRQPGHTCRSCSQRGSTAAGSS</sequence>
<evidence type="ECO:0000313" key="3">
    <source>
        <dbReference type="RefSeq" id="XP_015945426.1"/>
    </source>
</evidence>
<name>A0A6P4BP05_ARADU</name>
<dbReference type="AlphaFoldDB" id="A0A6P4BP05"/>
<reference evidence="2" key="1">
    <citation type="journal article" date="2016" name="Nat. Genet.">
        <title>The genome sequences of Arachis duranensis and Arachis ipaensis, the diploid ancestors of cultivated peanut.</title>
        <authorList>
            <person name="Bertioli D.J."/>
            <person name="Cannon S.B."/>
            <person name="Froenicke L."/>
            <person name="Huang G."/>
            <person name="Farmer A.D."/>
            <person name="Cannon E.K."/>
            <person name="Liu X."/>
            <person name="Gao D."/>
            <person name="Clevenger J."/>
            <person name="Dash S."/>
            <person name="Ren L."/>
            <person name="Moretzsohn M.C."/>
            <person name="Shirasawa K."/>
            <person name="Huang W."/>
            <person name="Vidigal B."/>
            <person name="Abernathy B."/>
            <person name="Chu Y."/>
            <person name="Niederhuth C.E."/>
            <person name="Umale P."/>
            <person name="Araujo A.C."/>
            <person name="Kozik A."/>
            <person name="Kim K.D."/>
            <person name="Burow M.D."/>
            <person name="Varshney R.K."/>
            <person name="Wang X."/>
            <person name="Zhang X."/>
            <person name="Barkley N."/>
            <person name="Guimaraes P.M."/>
            <person name="Isobe S."/>
            <person name="Guo B."/>
            <person name="Liao B."/>
            <person name="Stalker H.T."/>
            <person name="Schmitz R.J."/>
            <person name="Scheffler B.E."/>
            <person name="Leal-Bertioli S.C."/>
            <person name="Xun X."/>
            <person name="Jackson S.A."/>
            <person name="Michelmore R."/>
            <person name="Ozias-Akins P."/>
        </authorList>
    </citation>
    <scope>NUCLEOTIDE SEQUENCE [LARGE SCALE GENOMIC DNA]</scope>
    <source>
        <strain evidence="2">cv. V14167</strain>
    </source>
</reference>
<dbReference type="RefSeq" id="XP_015945426.1">
    <property type="nucleotide sequence ID" value="XM_016089940.1"/>
</dbReference>
<accession>A0A6P4BP05</accession>
<organism evidence="2 3">
    <name type="scientific">Arachis duranensis</name>
    <name type="common">Wild peanut</name>
    <dbReference type="NCBI Taxonomy" id="130453"/>
    <lineage>
        <taxon>Eukaryota</taxon>
        <taxon>Viridiplantae</taxon>
        <taxon>Streptophyta</taxon>
        <taxon>Embryophyta</taxon>
        <taxon>Tracheophyta</taxon>
        <taxon>Spermatophyta</taxon>
        <taxon>Magnoliopsida</taxon>
        <taxon>eudicotyledons</taxon>
        <taxon>Gunneridae</taxon>
        <taxon>Pentapetalae</taxon>
        <taxon>rosids</taxon>
        <taxon>fabids</taxon>
        <taxon>Fabales</taxon>
        <taxon>Fabaceae</taxon>
        <taxon>Papilionoideae</taxon>
        <taxon>50 kb inversion clade</taxon>
        <taxon>dalbergioids sensu lato</taxon>
        <taxon>Dalbergieae</taxon>
        <taxon>Pterocarpus clade</taxon>
        <taxon>Arachis</taxon>
    </lineage>
</organism>
<evidence type="ECO:0000256" key="1">
    <source>
        <dbReference type="SAM" id="MobiDB-lite"/>
    </source>
</evidence>
<dbReference type="GeneID" id="107470542"/>
<feature type="region of interest" description="Disordered" evidence="1">
    <location>
        <begin position="134"/>
        <end position="155"/>
    </location>
</feature>
<dbReference type="Proteomes" id="UP000515211">
    <property type="component" value="Chromosome 10"/>
</dbReference>
<keyword evidence="2" id="KW-1185">Reference proteome</keyword>
<gene>
    <name evidence="3" type="primary">LOC107470542</name>
</gene>
<proteinExistence type="predicted"/>
<protein>
    <submittedName>
        <fullName evidence="3">Uncharacterized protein LOC107470542</fullName>
    </submittedName>
</protein>
<dbReference type="KEGG" id="adu:107470542"/>